<dbReference type="EMBL" id="UYJE01007436">
    <property type="protein sequence ID" value="VDI54837.1"/>
    <property type="molecule type" value="Genomic_DNA"/>
</dbReference>
<evidence type="ECO:0000256" key="7">
    <source>
        <dbReference type="RuleBase" id="RU079119"/>
    </source>
</evidence>
<evidence type="ECO:0000256" key="3">
    <source>
        <dbReference type="ARBA" id="ARBA00022692"/>
    </source>
</evidence>
<evidence type="ECO:0000256" key="5">
    <source>
        <dbReference type="ARBA" id="ARBA00023136"/>
    </source>
</evidence>
<gene>
    <name evidence="9" type="ORF">MGAL_10B029813</name>
</gene>
<feature type="transmembrane region" description="Helical" evidence="7">
    <location>
        <begin position="206"/>
        <end position="226"/>
    </location>
</feature>
<keyword evidence="4 7" id="KW-1133">Transmembrane helix</keyword>
<protein>
    <recommendedName>
        <fullName evidence="7">Palmitoyltransferase</fullName>
        <ecNumber evidence="7">2.3.1.225</ecNumber>
    </recommendedName>
</protein>
<keyword evidence="3 7" id="KW-0812">Transmembrane</keyword>
<dbReference type="InterPro" id="IPR001594">
    <property type="entry name" value="Palmitoyltrfase_DHHC"/>
</dbReference>
<dbReference type="OrthoDB" id="302728at2759"/>
<feature type="domain" description="Palmitoyltransferase DHHC" evidence="8">
    <location>
        <begin position="162"/>
        <end position="302"/>
    </location>
</feature>
<accession>A0A8B6FSS1</accession>
<dbReference type="AlphaFoldDB" id="A0A8B6FSS1"/>
<keyword evidence="6 7" id="KW-0012">Acyltransferase</keyword>
<reference evidence="9" key="1">
    <citation type="submission" date="2018-11" db="EMBL/GenBank/DDBJ databases">
        <authorList>
            <person name="Alioto T."/>
            <person name="Alioto T."/>
        </authorList>
    </citation>
    <scope>NUCLEOTIDE SEQUENCE</scope>
</reference>
<dbReference type="EC" id="2.3.1.225" evidence="7"/>
<feature type="transmembrane region" description="Helical" evidence="7">
    <location>
        <begin position="319"/>
        <end position="336"/>
    </location>
</feature>
<evidence type="ECO:0000313" key="9">
    <source>
        <dbReference type="EMBL" id="VDI54837.1"/>
    </source>
</evidence>
<comment type="similarity">
    <text evidence="7">Belongs to the DHHC palmitoyltransferase family.</text>
</comment>
<comment type="domain">
    <text evidence="7">The DHHC domain is required for palmitoyltransferase activity.</text>
</comment>
<keyword evidence="2 7" id="KW-0808">Transferase</keyword>
<proteinExistence type="inferred from homology"/>
<dbReference type="InterPro" id="IPR039859">
    <property type="entry name" value="PFA4/ZDH16/20/ERF2-like"/>
</dbReference>
<organism evidence="9 10">
    <name type="scientific">Mytilus galloprovincialis</name>
    <name type="common">Mediterranean mussel</name>
    <dbReference type="NCBI Taxonomy" id="29158"/>
    <lineage>
        <taxon>Eukaryota</taxon>
        <taxon>Metazoa</taxon>
        <taxon>Spiralia</taxon>
        <taxon>Lophotrochozoa</taxon>
        <taxon>Mollusca</taxon>
        <taxon>Bivalvia</taxon>
        <taxon>Autobranchia</taxon>
        <taxon>Pteriomorphia</taxon>
        <taxon>Mytilida</taxon>
        <taxon>Mytiloidea</taxon>
        <taxon>Mytilidae</taxon>
        <taxon>Mytilinae</taxon>
        <taxon>Mytilus</taxon>
    </lineage>
</organism>
<evidence type="ECO:0000256" key="1">
    <source>
        <dbReference type="ARBA" id="ARBA00004141"/>
    </source>
</evidence>
<evidence type="ECO:0000259" key="8">
    <source>
        <dbReference type="Pfam" id="PF01529"/>
    </source>
</evidence>
<dbReference type="GO" id="GO:0019706">
    <property type="term" value="F:protein-cysteine S-palmitoyltransferase activity"/>
    <property type="evidence" value="ECO:0007669"/>
    <property type="project" value="UniProtKB-EC"/>
</dbReference>
<evidence type="ECO:0000256" key="6">
    <source>
        <dbReference type="ARBA" id="ARBA00023315"/>
    </source>
</evidence>
<name>A0A8B6FSS1_MYTGA</name>
<evidence type="ECO:0000256" key="4">
    <source>
        <dbReference type="ARBA" id="ARBA00022989"/>
    </source>
</evidence>
<dbReference type="Pfam" id="PF01529">
    <property type="entry name" value="DHHC"/>
    <property type="match status" value="1"/>
</dbReference>
<dbReference type="GO" id="GO:0016020">
    <property type="term" value="C:membrane"/>
    <property type="evidence" value="ECO:0007669"/>
    <property type="project" value="UniProtKB-SubCell"/>
</dbReference>
<feature type="transmembrane region" description="Helical" evidence="7">
    <location>
        <begin position="83"/>
        <end position="106"/>
    </location>
</feature>
<comment type="caution">
    <text evidence="9">The sequence shown here is derived from an EMBL/GenBank/DDBJ whole genome shotgun (WGS) entry which is preliminary data.</text>
</comment>
<dbReference type="PROSITE" id="PS50216">
    <property type="entry name" value="DHHC"/>
    <property type="match status" value="1"/>
</dbReference>
<sequence length="362" mass="43573">MATIRVNINKQEEEPEKSWKEMTLMEKFRKKYSDRREVALKDAGRMARYAYISIAFQTLTQPYMFLCFIIPRLFEEYDSWTQYWLKLIFMFLVVQTLMNYFCTLFYSTNIIKTRDNPTVQMKERWENPPEYFESYNENQPLTNGNAKHLMNCPQDESGLPWKYCDECDFYIPPRAHHCYVCRTCILKHDHHCYFVGTCIGFKNQRYFFVLNLYASLLGCISFYSTIKYLQYFYWPTAYSWTNFFPPLAIFRWCNGAEDLNINTILLLLQLYNELLYGVFGIIYFTSQLTLVIKGVTMFEFSKRVRVKCKNSINQNFRSVFGDFWALNFLFPMTILFKQRDDGFKWEGIKVDYNSNYEHKLPK</sequence>
<dbReference type="Proteomes" id="UP000596742">
    <property type="component" value="Unassembled WGS sequence"/>
</dbReference>
<feature type="transmembrane region" description="Helical" evidence="7">
    <location>
        <begin position="274"/>
        <end position="298"/>
    </location>
</feature>
<feature type="transmembrane region" description="Helical" evidence="7">
    <location>
        <begin position="49"/>
        <end position="71"/>
    </location>
</feature>
<keyword evidence="5 7" id="KW-0472">Membrane</keyword>
<dbReference type="PANTHER" id="PTHR12246">
    <property type="entry name" value="PALMITOYLTRANSFERASE ZDHHC16"/>
    <property type="match status" value="1"/>
</dbReference>
<keyword evidence="10" id="KW-1185">Reference proteome</keyword>
<comment type="catalytic activity">
    <reaction evidence="7">
        <text>L-cysteinyl-[protein] + hexadecanoyl-CoA = S-hexadecanoyl-L-cysteinyl-[protein] + CoA</text>
        <dbReference type="Rhea" id="RHEA:36683"/>
        <dbReference type="Rhea" id="RHEA-COMP:10131"/>
        <dbReference type="Rhea" id="RHEA-COMP:11032"/>
        <dbReference type="ChEBI" id="CHEBI:29950"/>
        <dbReference type="ChEBI" id="CHEBI:57287"/>
        <dbReference type="ChEBI" id="CHEBI:57379"/>
        <dbReference type="ChEBI" id="CHEBI:74151"/>
        <dbReference type="EC" id="2.3.1.225"/>
    </reaction>
</comment>
<evidence type="ECO:0000256" key="2">
    <source>
        <dbReference type="ARBA" id="ARBA00022679"/>
    </source>
</evidence>
<evidence type="ECO:0000313" key="10">
    <source>
        <dbReference type="Proteomes" id="UP000596742"/>
    </source>
</evidence>
<comment type="subcellular location">
    <subcellularLocation>
        <location evidence="1">Membrane</location>
        <topology evidence="1">Multi-pass membrane protein</topology>
    </subcellularLocation>
</comment>